<organism evidence="9 10">
    <name type="scientific">Lepisosteus oculatus</name>
    <name type="common">Spotted gar</name>
    <dbReference type="NCBI Taxonomy" id="7918"/>
    <lineage>
        <taxon>Eukaryota</taxon>
        <taxon>Metazoa</taxon>
        <taxon>Chordata</taxon>
        <taxon>Craniata</taxon>
        <taxon>Vertebrata</taxon>
        <taxon>Euteleostomi</taxon>
        <taxon>Actinopterygii</taxon>
        <taxon>Neopterygii</taxon>
        <taxon>Holostei</taxon>
        <taxon>Semionotiformes</taxon>
        <taxon>Lepisosteidae</taxon>
        <taxon>Lepisosteus</taxon>
    </lineage>
</organism>
<dbReference type="Pfam" id="PF12796">
    <property type="entry name" value="Ank_2"/>
    <property type="match status" value="3"/>
</dbReference>
<dbReference type="InParanoid" id="W5MER9"/>
<dbReference type="InterPro" id="IPR036770">
    <property type="entry name" value="Ankyrin_rpt-contain_sf"/>
</dbReference>
<dbReference type="GO" id="GO:0008270">
    <property type="term" value="F:zinc ion binding"/>
    <property type="evidence" value="ECO:0007669"/>
    <property type="project" value="UniProtKB-KW"/>
</dbReference>
<dbReference type="OMA" id="CNKVFYC"/>
<dbReference type="Gene3D" id="1.25.40.20">
    <property type="entry name" value="Ankyrin repeat-containing domain"/>
    <property type="match status" value="3"/>
</dbReference>
<dbReference type="FunFam" id="2.20.110.10:FF:000002">
    <property type="entry name" value="Phosphatidylinositol 4-phosphate 5-kinase 8"/>
    <property type="match status" value="1"/>
</dbReference>
<feature type="repeat" description="ANK" evidence="5">
    <location>
        <begin position="354"/>
        <end position="386"/>
    </location>
</feature>
<keyword evidence="5" id="KW-0040">ANK repeat</keyword>
<keyword evidence="2" id="KW-0677">Repeat</keyword>
<dbReference type="InterPro" id="IPR053064">
    <property type="entry name" value="Ankyrin-MYND_domain-protein"/>
</dbReference>
<dbReference type="GeneTree" id="ENSGT00460000041630"/>
<dbReference type="Bgee" id="ENSLOCG00000005693">
    <property type="expression patterns" value="Expressed in testis and 5 other cell types or tissues"/>
</dbReference>
<dbReference type="EMBL" id="AHAT01015203">
    <property type="status" value="NOT_ANNOTATED_CDS"/>
    <property type="molecule type" value="Genomic_DNA"/>
</dbReference>
<protein>
    <submittedName>
        <fullName evidence="9">Ankyrin repeat and MYND domain containing 1</fullName>
    </submittedName>
</protein>
<dbReference type="PANTHER" id="PTHR15897">
    <property type="entry name" value="ANKYRIN REPEAT AND MYND DOMAIN PROTEIN 1"/>
    <property type="match status" value="1"/>
</dbReference>
<dbReference type="PROSITE" id="PS50297">
    <property type="entry name" value="ANK_REP_REGION"/>
    <property type="match status" value="3"/>
</dbReference>
<keyword evidence="4" id="KW-0862">Zinc</keyword>
<dbReference type="InterPro" id="IPR002893">
    <property type="entry name" value="Znf_MYND"/>
</dbReference>
<dbReference type="Proteomes" id="UP000018468">
    <property type="component" value="Linkage group LG14"/>
</dbReference>
<feature type="repeat" description="ANK" evidence="5">
    <location>
        <begin position="705"/>
        <end position="742"/>
    </location>
</feature>
<accession>W5MER9</accession>
<sequence length="991" mass="110576">MLSSASATTSPTCSPPLAGVRSAECAPAEQAEQCRETAQGWYTGETVAGKKHGTGVQHWPDGSRYQGQFVSNLKHGSGVFTWANGEVYSGEFCKDYRHGDGTYSWPGGSRFIGKFYLNRKEGYGALHLPDGTTFQGLYHADERFGPGVATYPDGQQDVGLWHRDHLLQLCTHLPGAFTLRGFPEYCECLGPREEMAQGARVGNKRNAERQKAAEPFYYDYRKLLEDEHFILPPEIENYSTDSDHLPLPQSLRKELDKHFFKVQDYNLEERSAVSNSLPLLHRMQWHIQRHRHGAEGLDWNIEALLSGRRDGFGPKGPQELNSERLIQEASEGNTQNVYRILQDGLAHVDVGDASGHTALIAAAVNCHNEVINLLLDRGADVNKLNSEGLSALAVSHMLYYPSQTFQLNVAEECIATTLYLSERKIIQLQIHLFVAEFDIRSCRTLTAVKLGVQEEECAMNCEETTVEVAAHEEADHATDSETNMVPTARTIQVQDGRTSGEGPERDDDVKGCQDTVFDSACSLASFDIDVTEDALQQTAEALSRNSLVQSSGTEETARRMALMKTEHRSRWATIKLLLCRGADPNASIVPMPVLFLAIKAGHTQAVRRLLECGARTDIPLPEKRKGLYPLHIAAALPGKEGIRITELLLHAVSDPDVRAQDADDVYELDKGLNSDSPPGFSMKTSSPIGPPIQYYSPPSELPQEGGRTPLHIACQRDTNHTNAKDVVRLLLSHKANPNLLWSGHSPLSLAIASGNDYAVDELLAGGADPNLPLTRRVGSVLCATVNISYDSCHNARQKAALIEKLINAGANILMPVMIGEGKKTAMGTAVDYAYYTFYQDWRIAHIPYHALTSKEREVYNARRQLLFLMGDLLRQAVVKKDRERLEMELQQGIRIYSLYCHFNSRRATESKHVPETEKKIRRPLFRYCYQCGRTVGVVLLPCSRCHEVFYCSKTCKMKAWNERHKEECIRVTEMLAPPAENEIAWQYLENP</sequence>
<dbReference type="SUPFAM" id="SSF48403">
    <property type="entry name" value="Ankyrin repeat"/>
    <property type="match status" value="2"/>
</dbReference>
<reference evidence="9" key="2">
    <citation type="submission" date="2025-08" db="UniProtKB">
        <authorList>
            <consortium name="Ensembl"/>
        </authorList>
    </citation>
    <scope>IDENTIFICATION</scope>
</reference>
<dbReference type="SMART" id="SM00698">
    <property type="entry name" value="MORN"/>
    <property type="match status" value="5"/>
</dbReference>
<keyword evidence="10" id="KW-1185">Reference proteome</keyword>
<dbReference type="PROSITE" id="PS50088">
    <property type="entry name" value="ANK_REPEAT"/>
    <property type="match status" value="3"/>
</dbReference>
<evidence type="ECO:0000256" key="5">
    <source>
        <dbReference type="PROSITE-ProRule" id="PRU00023"/>
    </source>
</evidence>
<name>W5MER9_LEPOC</name>
<keyword evidence="1" id="KW-0479">Metal-binding</keyword>
<dbReference type="SUPFAM" id="SSF144232">
    <property type="entry name" value="HIT/MYND zinc finger-like"/>
    <property type="match status" value="1"/>
</dbReference>
<reference evidence="9" key="3">
    <citation type="submission" date="2025-09" db="UniProtKB">
        <authorList>
            <consortium name="Ensembl"/>
        </authorList>
    </citation>
    <scope>IDENTIFICATION</scope>
</reference>
<dbReference type="Ensembl" id="ENSLOCT00000006886.1">
    <property type="protein sequence ID" value="ENSLOCP00000006878.1"/>
    <property type="gene ID" value="ENSLOCG00000005693.1"/>
</dbReference>
<evidence type="ECO:0000256" key="1">
    <source>
        <dbReference type="ARBA" id="ARBA00022723"/>
    </source>
</evidence>
<feature type="repeat" description="ANK" evidence="5">
    <location>
        <begin position="742"/>
        <end position="774"/>
    </location>
</feature>
<dbReference type="InterPro" id="IPR003409">
    <property type="entry name" value="MORN"/>
</dbReference>
<dbReference type="SUPFAM" id="SSF82185">
    <property type="entry name" value="Histone H3 K4-specific methyltransferase SET7/9 N-terminal domain"/>
    <property type="match status" value="1"/>
</dbReference>
<evidence type="ECO:0000259" key="8">
    <source>
        <dbReference type="PROSITE" id="PS50865"/>
    </source>
</evidence>
<dbReference type="Gene3D" id="2.20.110.10">
    <property type="entry name" value="Histone H3 K4-specific methyltransferase SET7/9 N-terminal domain"/>
    <property type="match status" value="2"/>
</dbReference>
<dbReference type="PROSITE" id="PS50865">
    <property type="entry name" value="ZF_MYND_2"/>
    <property type="match status" value="1"/>
</dbReference>
<dbReference type="HOGENOM" id="CLU_009689_0_0_1"/>
<dbReference type="eggNOG" id="ENOG502QQJP">
    <property type="taxonomic scope" value="Eukaryota"/>
</dbReference>
<feature type="region of interest" description="Disordered" evidence="7">
    <location>
        <begin position="668"/>
        <end position="706"/>
    </location>
</feature>
<dbReference type="AlphaFoldDB" id="W5MER9"/>
<evidence type="ECO:0000256" key="4">
    <source>
        <dbReference type="ARBA" id="ARBA00022833"/>
    </source>
</evidence>
<evidence type="ECO:0000256" key="3">
    <source>
        <dbReference type="ARBA" id="ARBA00022771"/>
    </source>
</evidence>
<keyword evidence="3 6" id="KW-0863">Zinc-finger</keyword>
<evidence type="ECO:0000256" key="7">
    <source>
        <dbReference type="SAM" id="MobiDB-lite"/>
    </source>
</evidence>
<evidence type="ECO:0000256" key="6">
    <source>
        <dbReference type="PROSITE-ProRule" id="PRU00134"/>
    </source>
</evidence>
<reference evidence="10" key="1">
    <citation type="submission" date="2011-12" db="EMBL/GenBank/DDBJ databases">
        <title>The Draft Genome of Lepisosteus oculatus.</title>
        <authorList>
            <consortium name="The Broad Institute Genome Assembly &amp; Analysis Group"/>
            <consortium name="Computational R&amp;D Group"/>
            <consortium name="and Sequencing Platform"/>
            <person name="Di Palma F."/>
            <person name="Alfoldi J."/>
            <person name="Johnson J."/>
            <person name="Berlin A."/>
            <person name="Gnerre S."/>
            <person name="Jaffe D."/>
            <person name="MacCallum I."/>
            <person name="Young S."/>
            <person name="Walker B.J."/>
            <person name="Lander E.S."/>
            <person name="Lindblad-Toh K."/>
        </authorList>
    </citation>
    <scope>NUCLEOTIDE SEQUENCE [LARGE SCALE GENOMIC DNA]</scope>
</reference>
<dbReference type="Pfam" id="PF01753">
    <property type="entry name" value="zf-MYND"/>
    <property type="match status" value="1"/>
</dbReference>
<evidence type="ECO:0000313" key="10">
    <source>
        <dbReference type="Proteomes" id="UP000018468"/>
    </source>
</evidence>
<feature type="domain" description="MYND-type" evidence="8">
    <location>
        <begin position="928"/>
        <end position="968"/>
    </location>
</feature>
<evidence type="ECO:0000256" key="2">
    <source>
        <dbReference type="ARBA" id="ARBA00022737"/>
    </source>
</evidence>
<proteinExistence type="predicted"/>
<dbReference type="STRING" id="7918.ENSLOCP00000006878"/>
<evidence type="ECO:0000313" key="9">
    <source>
        <dbReference type="Ensembl" id="ENSLOCP00000006878.1"/>
    </source>
</evidence>
<dbReference type="PROSITE" id="PS01360">
    <property type="entry name" value="ZF_MYND_1"/>
    <property type="match status" value="1"/>
</dbReference>
<dbReference type="Pfam" id="PF02493">
    <property type="entry name" value="MORN"/>
    <property type="match status" value="5"/>
</dbReference>
<dbReference type="SMART" id="SM00248">
    <property type="entry name" value="ANK"/>
    <property type="match status" value="6"/>
</dbReference>
<dbReference type="PANTHER" id="PTHR15897:SF2">
    <property type="entry name" value="ANKYRIN REPEAT AND MYND DOMAIN-CONTAINING PROTEIN 1"/>
    <property type="match status" value="1"/>
</dbReference>
<dbReference type="InterPro" id="IPR002110">
    <property type="entry name" value="Ankyrin_rpt"/>
</dbReference>
<dbReference type="Gene3D" id="6.10.140.2220">
    <property type="match status" value="1"/>
</dbReference>